<comment type="caution">
    <text evidence="1">The sequence shown here is derived from an EMBL/GenBank/DDBJ whole genome shotgun (WGS) entry which is preliminary data.</text>
</comment>
<name>E6MPI8_9BACT</name>
<proteinExistence type="predicted"/>
<evidence type="ECO:0000313" key="1">
    <source>
        <dbReference type="EMBL" id="EFV04433.1"/>
    </source>
</evidence>
<accession>E6MPI8</accession>
<dbReference type="EMBL" id="AEQO01000121">
    <property type="protein sequence ID" value="EFV04433.1"/>
    <property type="molecule type" value="Genomic_DNA"/>
</dbReference>
<dbReference type="HOGENOM" id="CLU_3255940_0_0_10"/>
<keyword evidence="2" id="KW-1185">Reference proteome</keyword>
<reference evidence="1 2" key="1">
    <citation type="submission" date="2010-12" db="EMBL/GenBank/DDBJ databases">
        <authorList>
            <person name="Muzny D."/>
            <person name="Qin X."/>
            <person name="Deng J."/>
            <person name="Jiang H."/>
            <person name="Liu Y."/>
            <person name="Qu J."/>
            <person name="Song X.-Z."/>
            <person name="Zhang L."/>
            <person name="Thornton R."/>
            <person name="Coyle M."/>
            <person name="Francisco L."/>
            <person name="Jackson L."/>
            <person name="Javaid M."/>
            <person name="Korchina V."/>
            <person name="Kovar C."/>
            <person name="Mata R."/>
            <person name="Mathew T."/>
            <person name="Ngo R."/>
            <person name="Nguyen L."/>
            <person name="Nguyen N."/>
            <person name="Okwuonu G."/>
            <person name="Ongeri F."/>
            <person name="Pham C."/>
            <person name="Simmons D."/>
            <person name="Wilczek-Boney K."/>
            <person name="Hale W."/>
            <person name="Jakkamsetti A."/>
            <person name="Pham P."/>
            <person name="Ruth R."/>
            <person name="San Lucas F."/>
            <person name="Warren J."/>
            <person name="Zhang J."/>
            <person name="Zhao Z."/>
            <person name="Zhou C."/>
            <person name="Zhu D."/>
            <person name="Lee S."/>
            <person name="Bess C."/>
            <person name="Blankenburg K."/>
            <person name="Forbes L."/>
            <person name="Fu Q."/>
            <person name="Gubbala S."/>
            <person name="Hirani K."/>
            <person name="Jayaseelan J.C."/>
            <person name="Lara F."/>
            <person name="Munidasa M."/>
            <person name="Palculict T."/>
            <person name="Patil S."/>
            <person name="Pu L.-L."/>
            <person name="Saada N."/>
            <person name="Tang L."/>
            <person name="Weissenberger G."/>
            <person name="Zhu Y."/>
            <person name="Hemphill L."/>
            <person name="Shang Y."/>
            <person name="Youmans B."/>
            <person name="Ayvaz T."/>
            <person name="Ross M."/>
            <person name="Santibanez J."/>
            <person name="Aqrawi P."/>
            <person name="Gross S."/>
            <person name="Joshi V."/>
            <person name="Fowler G."/>
            <person name="Nazareth L."/>
            <person name="Reid J."/>
            <person name="Worley K."/>
            <person name="Petrosino J."/>
            <person name="Highlander S."/>
            <person name="Gibbs R."/>
        </authorList>
    </citation>
    <scope>NUCLEOTIDE SEQUENCE [LARGE SCALE GENOMIC DNA]</scope>
    <source>
        <strain evidence="1 2">DSM 15606</strain>
    </source>
</reference>
<evidence type="ECO:0000313" key="2">
    <source>
        <dbReference type="Proteomes" id="UP000003874"/>
    </source>
</evidence>
<dbReference type="AlphaFoldDB" id="E6MPI8"/>
<gene>
    <name evidence="1" type="ORF">HMPREF9420_1406</name>
</gene>
<sequence length="42" mass="5191">MFWNKKREQYQKIVMPDKAETHMFRAIQEHEMTDIPSECLCF</sequence>
<dbReference type="Proteomes" id="UP000003874">
    <property type="component" value="Unassembled WGS sequence"/>
</dbReference>
<protein>
    <submittedName>
        <fullName evidence="1">Uncharacterized protein</fullName>
    </submittedName>
</protein>
<organism evidence="1 2">
    <name type="scientific">Segatella salivae DSM 15606</name>
    <dbReference type="NCBI Taxonomy" id="888832"/>
    <lineage>
        <taxon>Bacteria</taxon>
        <taxon>Pseudomonadati</taxon>
        <taxon>Bacteroidota</taxon>
        <taxon>Bacteroidia</taxon>
        <taxon>Bacteroidales</taxon>
        <taxon>Prevotellaceae</taxon>
        <taxon>Segatella</taxon>
    </lineage>
</organism>